<keyword evidence="1" id="KW-0472">Membrane</keyword>
<evidence type="ECO:0000313" key="5">
    <source>
        <dbReference type="Proteomes" id="UP000713222"/>
    </source>
</evidence>
<organism evidence="4 5">
    <name type="scientific">Candidatus Fonsibacter lacus</name>
    <dbReference type="NCBI Taxonomy" id="2576439"/>
    <lineage>
        <taxon>Bacteria</taxon>
        <taxon>Pseudomonadati</taxon>
        <taxon>Pseudomonadota</taxon>
        <taxon>Alphaproteobacteria</taxon>
        <taxon>Candidatus Pelagibacterales</taxon>
        <taxon>Candidatus Pelagibacterales incertae sedis</taxon>
        <taxon>Candidatus Fonsibacter</taxon>
    </lineage>
</organism>
<keyword evidence="1" id="KW-1133">Transmembrane helix</keyword>
<evidence type="ECO:0000313" key="4">
    <source>
        <dbReference type="EMBL" id="NBN88140.1"/>
    </source>
</evidence>
<dbReference type="InterPro" id="IPR028098">
    <property type="entry name" value="Glyco_trans_4-like_N"/>
</dbReference>
<dbReference type="Pfam" id="PF13439">
    <property type="entry name" value="Glyco_transf_4"/>
    <property type="match status" value="1"/>
</dbReference>
<feature type="domain" description="Glycosyltransferase subfamily 4-like N-terminal" evidence="3">
    <location>
        <begin position="16"/>
        <end position="170"/>
    </location>
</feature>
<dbReference type="InterPro" id="IPR001296">
    <property type="entry name" value="Glyco_trans_1"/>
</dbReference>
<dbReference type="EMBL" id="RGET01000055">
    <property type="protein sequence ID" value="NBN88140.1"/>
    <property type="molecule type" value="Genomic_DNA"/>
</dbReference>
<sequence length="379" mass="43473">MDKKIRLLQVIPRLDVGGAETGCKDIAQFIAKQNYFSAILCSGREQVKNIDQTKVKIFKFSVQSKNPFVIFFNIFVILFIVFFYKINIIHVRSRAPAWSCYFVSKLLSVPLISTFHGTYNFNNPLKKFYNSIMLRGNSVIAGSRFIFEHIKNNYNYSKEIFLIPRGIDVNYFNPKNSNIEELNSVRTRWGISINNFLILLPGRLTFWKGQFLFLNTLLFLKEENLLNNISAIILGDDQGRTEYREYLLDFIREHRLEENVKIVSHESFMPSAYNACDLVLSASIEPEAFGRVAVEAQAMEKPILASNIGGSNETIINGQTGWLFKSDDEKDLAKMIIEVSKKDKIFLKDLGAKGRANVINNYTVDQMCSKTLEIYKSLV</sequence>
<accession>A0A964XRP3</accession>
<dbReference type="AlphaFoldDB" id="A0A964XRP3"/>
<dbReference type="Proteomes" id="UP000713222">
    <property type="component" value="Unassembled WGS sequence"/>
</dbReference>
<evidence type="ECO:0000259" key="2">
    <source>
        <dbReference type="Pfam" id="PF00534"/>
    </source>
</evidence>
<dbReference type="Pfam" id="PF00534">
    <property type="entry name" value="Glycos_transf_1"/>
    <property type="match status" value="1"/>
</dbReference>
<evidence type="ECO:0000256" key="1">
    <source>
        <dbReference type="SAM" id="Phobius"/>
    </source>
</evidence>
<feature type="domain" description="Glycosyl transferase family 1" evidence="2">
    <location>
        <begin position="193"/>
        <end position="355"/>
    </location>
</feature>
<dbReference type="SUPFAM" id="SSF53756">
    <property type="entry name" value="UDP-Glycosyltransferase/glycogen phosphorylase"/>
    <property type="match status" value="1"/>
</dbReference>
<feature type="transmembrane region" description="Helical" evidence="1">
    <location>
        <begin position="68"/>
        <end position="86"/>
    </location>
</feature>
<proteinExistence type="predicted"/>
<dbReference type="GO" id="GO:0016757">
    <property type="term" value="F:glycosyltransferase activity"/>
    <property type="evidence" value="ECO:0007669"/>
    <property type="project" value="InterPro"/>
</dbReference>
<gene>
    <name evidence="4" type="ORF">EBV32_03520</name>
</gene>
<name>A0A964XRP3_9PROT</name>
<dbReference type="CDD" id="cd03819">
    <property type="entry name" value="GT4_WavL-like"/>
    <property type="match status" value="1"/>
</dbReference>
<evidence type="ECO:0000259" key="3">
    <source>
        <dbReference type="Pfam" id="PF13439"/>
    </source>
</evidence>
<dbReference type="PANTHER" id="PTHR12526">
    <property type="entry name" value="GLYCOSYLTRANSFERASE"/>
    <property type="match status" value="1"/>
</dbReference>
<keyword evidence="1" id="KW-0812">Transmembrane</keyword>
<comment type="caution">
    <text evidence="4">The sequence shown here is derived from an EMBL/GenBank/DDBJ whole genome shotgun (WGS) entry which is preliminary data.</text>
</comment>
<protein>
    <submittedName>
        <fullName evidence="4">Glycosyltransferase</fullName>
    </submittedName>
</protein>
<reference evidence="4" key="1">
    <citation type="submission" date="2018-10" db="EMBL/GenBank/DDBJ databases">
        <title>Iterative Subtractive Binning of Freshwater Chronoseries Metagenomes Recovers Nearly Complete Genomes from over Four Hundred Novel Species.</title>
        <authorList>
            <person name="Rodriguez-R L.M."/>
            <person name="Tsementzi D."/>
            <person name="Luo C."/>
            <person name="Konstantinidis K.T."/>
        </authorList>
    </citation>
    <scope>NUCLEOTIDE SEQUENCE</scope>
    <source>
        <strain evidence="4">WB7_6_001</strain>
    </source>
</reference>
<dbReference type="PANTHER" id="PTHR12526:SF634">
    <property type="entry name" value="BLL3361 PROTEIN"/>
    <property type="match status" value="1"/>
</dbReference>
<dbReference type="Gene3D" id="3.40.50.2000">
    <property type="entry name" value="Glycogen Phosphorylase B"/>
    <property type="match status" value="2"/>
</dbReference>